<accession>A0A1H9WED0</accession>
<organism evidence="2 3">
    <name type="scientific">Salipaludibacillus aurantiacus</name>
    <dbReference type="NCBI Taxonomy" id="1601833"/>
    <lineage>
        <taxon>Bacteria</taxon>
        <taxon>Bacillati</taxon>
        <taxon>Bacillota</taxon>
        <taxon>Bacilli</taxon>
        <taxon>Bacillales</taxon>
        <taxon>Bacillaceae</taxon>
    </lineage>
</organism>
<gene>
    <name evidence="2" type="ORF">SAMN05518684_11673</name>
</gene>
<dbReference type="RefSeq" id="WP_093054612.1">
    <property type="nucleotide sequence ID" value="NZ_FOGT01000016.1"/>
</dbReference>
<feature type="domain" description="B12-binding" evidence="1">
    <location>
        <begin position="90"/>
        <end position="221"/>
    </location>
</feature>
<proteinExistence type="predicted"/>
<dbReference type="Proteomes" id="UP000198571">
    <property type="component" value="Unassembled WGS sequence"/>
</dbReference>
<dbReference type="InterPro" id="IPR036594">
    <property type="entry name" value="Meth_synthase_dom"/>
</dbReference>
<evidence type="ECO:0000259" key="1">
    <source>
        <dbReference type="PROSITE" id="PS51332"/>
    </source>
</evidence>
<dbReference type="STRING" id="1601833.SAMN05518684_11673"/>
<evidence type="ECO:0000313" key="2">
    <source>
        <dbReference type="EMBL" id="SES32270.1"/>
    </source>
</evidence>
<name>A0A1H9WED0_9BACI</name>
<dbReference type="EMBL" id="FOGT01000016">
    <property type="protein sequence ID" value="SES32270.1"/>
    <property type="molecule type" value="Genomic_DNA"/>
</dbReference>
<dbReference type="InterPro" id="IPR036724">
    <property type="entry name" value="Cobalamin-bd_sf"/>
</dbReference>
<keyword evidence="3" id="KW-1185">Reference proteome</keyword>
<dbReference type="GO" id="GO:0031419">
    <property type="term" value="F:cobalamin binding"/>
    <property type="evidence" value="ECO:0007669"/>
    <property type="project" value="InterPro"/>
</dbReference>
<dbReference type="PROSITE" id="PS51332">
    <property type="entry name" value="B12_BINDING"/>
    <property type="match status" value="1"/>
</dbReference>
<dbReference type="OrthoDB" id="5756833at2"/>
<reference evidence="3" key="1">
    <citation type="submission" date="2016-10" db="EMBL/GenBank/DDBJ databases">
        <authorList>
            <person name="Varghese N."/>
            <person name="Submissions S."/>
        </authorList>
    </citation>
    <scope>NUCLEOTIDE SEQUENCE [LARGE SCALE GENOMIC DNA]</scope>
    <source>
        <strain evidence="3">S9</strain>
    </source>
</reference>
<dbReference type="InterPro" id="IPR006158">
    <property type="entry name" value="Cobalamin-bd"/>
</dbReference>
<dbReference type="Gene3D" id="3.40.50.280">
    <property type="entry name" value="Cobalamin-binding domain"/>
    <property type="match status" value="1"/>
</dbReference>
<dbReference type="Gene3D" id="1.10.1240.10">
    <property type="entry name" value="Methionine synthase domain"/>
    <property type="match status" value="1"/>
</dbReference>
<dbReference type="GO" id="GO:0046872">
    <property type="term" value="F:metal ion binding"/>
    <property type="evidence" value="ECO:0007669"/>
    <property type="project" value="InterPro"/>
</dbReference>
<evidence type="ECO:0000313" key="3">
    <source>
        <dbReference type="Proteomes" id="UP000198571"/>
    </source>
</evidence>
<dbReference type="CDD" id="cd02065">
    <property type="entry name" value="B12-binding_like"/>
    <property type="match status" value="1"/>
</dbReference>
<sequence length="228" mass="26607">MKLTINDFTDALLEGDHAKSLSIVNKWRDNYTRFYIYNKLITPAMYEIGRRWQANEISVAQEHLATAVCDFVLTQTEHELVRYSPAPEATPKALFFTVENEHHYLGMKMVSILFREKQWNVKYYQSDLPVDHVMNEIVQWKPGVIGLSFSIVHRANGLTSYLKKFSELDYEPEILVGGRLMNQYDFSSIGPPNTTFIQNLDELNHWFNQYTENRRDDLDGDKDTTSII</sequence>
<dbReference type="SUPFAM" id="SSF52242">
    <property type="entry name" value="Cobalamin (vitamin B12)-binding domain"/>
    <property type="match status" value="1"/>
</dbReference>
<dbReference type="Pfam" id="PF02310">
    <property type="entry name" value="B12-binding"/>
    <property type="match status" value="1"/>
</dbReference>
<dbReference type="SMART" id="SM01018">
    <property type="entry name" value="B12-binding_2"/>
    <property type="match status" value="1"/>
</dbReference>
<protein>
    <submittedName>
        <fullName evidence="2">Methanogenic corrinoid protein MtbC1</fullName>
    </submittedName>
</protein>
<dbReference type="InterPro" id="IPR003759">
    <property type="entry name" value="Cbl-bd_cap"/>
</dbReference>
<dbReference type="Pfam" id="PF02607">
    <property type="entry name" value="B12-binding_2"/>
    <property type="match status" value="1"/>
</dbReference>
<dbReference type="AlphaFoldDB" id="A0A1H9WED0"/>